<gene>
    <name evidence="4" type="ORF">SAMN05421659_11952</name>
</gene>
<evidence type="ECO:0000259" key="2">
    <source>
        <dbReference type="Pfam" id="PF00534"/>
    </source>
</evidence>
<dbReference type="STRING" id="99656.SAMN05421659_11952"/>
<dbReference type="InterPro" id="IPR001296">
    <property type="entry name" value="Glyco_trans_1"/>
</dbReference>
<organism evidence="4 5">
    <name type="scientific">[Clostridium] fimetarium</name>
    <dbReference type="NCBI Taxonomy" id="99656"/>
    <lineage>
        <taxon>Bacteria</taxon>
        <taxon>Bacillati</taxon>
        <taxon>Bacillota</taxon>
        <taxon>Clostridia</taxon>
        <taxon>Lachnospirales</taxon>
        <taxon>Lachnospiraceae</taxon>
    </lineage>
</organism>
<dbReference type="Pfam" id="PF00534">
    <property type="entry name" value="Glycos_transf_1"/>
    <property type="match status" value="1"/>
</dbReference>
<dbReference type="Proteomes" id="UP000199701">
    <property type="component" value="Unassembled WGS sequence"/>
</dbReference>
<feature type="domain" description="Glycosyl transferase family 1" evidence="2">
    <location>
        <begin position="195"/>
        <end position="353"/>
    </location>
</feature>
<proteinExistence type="predicted"/>
<reference evidence="4 5" key="1">
    <citation type="submission" date="2016-10" db="EMBL/GenBank/DDBJ databases">
        <authorList>
            <person name="de Groot N.N."/>
        </authorList>
    </citation>
    <scope>NUCLEOTIDE SEQUENCE [LARGE SCALE GENOMIC DNA]</scope>
    <source>
        <strain evidence="4 5">DSM 9179</strain>
    </source>
</reference>
<accession>A0A1I0RN32</accession>
<keyword evidence="5" id="KW-1185">Reference proteome</keyword>
<dbReference type="CDD" id="cd03801">
    <property type="entry name" value="GT4_PimA-like"/>
    <property type="match status" value="1"/>
</dbReference>
<keyword evidence="1 4" id="KW-0808">Transferase</keyword>
<name>A0A1I0RN32_9FIRM</name>
<dbReference type="InterPro" id="IPR028098">
    <property type="entry name" value="Glyco_trans_4-like_N"/>
</dbReference>
<dbReference type="EMBL" id="FOJI01000019">
    <property type="protein sequence ID" value="SEW42614.1"/>
    <property type="molecule type" value="Genomic_DNA"/>
</dbReference>
<evidence type="ECO:0000256" key="1">
    <source>
        <dbReference type="ARBA" id="ARBA00022679"/>
    </source>
</evidence>
<evidence type="ECO:0000313" key="4">
    <source>
        <dbReference type="EMBL" id="SEW42614.1"/>
    </source>
</evidence>
<dbReference type="AlphaFoldDB" id="A0A1I0RN32"/>
<dbReference type="Pfam" id="PF13439">
    <property type="entry name" value="Glyco_transf_4"/>
    <property type="match status" value="1"/>
</dbReference>
<dbReference type="GO" id="GO:0016757">
    <property type="term" value="F:glycosyltransferase activity"/>
    <property type="evidence" value="ECO:0007669"/>
    <property type="project" value="InterPro"/>
</dbReference>
<dbReference type="RefSeq" id="WP_242941070.1">
    <property type="nucleotide sequence ID" value="NZ_FOJI01000019.1"/>
</dbReference>
<dbReference type="SUPFAM" id="SSF53756">
    <property type="entry name" value="UDP-Glycosyltransferase/glycogen phosphorylase"/>
    <property type="match status" value="1"/>
</dbReference>
<dbReference type="Gene3D" id="3.40.50.2000">
    <property type="entry name" value="Glycogen Phosphorylase B"/>
    <property type="match status" value="2"/>
</dbReference>
<evidence type="ECO:0000259" key="3">
    <source>
        <dbReference type="Pfam" id="PF13439"/>
    </source>
</evidence>
<dbReference type="PANTHER" id="PTHR46401">
    <property type="entry name" value="GLYCOSYLTRANSFERASE WBBK-RELATED"/>
    <property type="match status" value="1"/>
</dbReference>
<sequence length="384" mass="43678">MKIAMIGHKRIPSREGGVEIVVEEISKRLVELGHSVYVYNRSGHHISGKNFDDDSNNHLKVYEGIRIIMVPTIDKKGLSALIYSGVATFIALFGHYDCIHFHAEGPCAMIWLPHLFGIRTVATIHGLDWQRAKWNGFATKYLKFGEKMAAKYADEVIVLSNNVHKYFLDTYGRDTNFISNGISKPKIIEAGIIEKKWNLKRNEYFLFLGRLVPEKGLYYLVDAFRNISTLKKLVIAGGSSDTNDYIVDIKRKAAEDSRIVFTDFVQGEVLEELYSNAYVYVLPSDLEGMPISLLEAMSYGNCCLVSNIPECAEVVEDKAVVFNKSDVVDLSEKLEYLVNNTQIVDRYKQEASKFICGRYNWDEIVKRTTELYRGERNPIVAKDV</sequence>
<dbReference type="PANTHER" id="PTHR46401:SF2">
    <property type="entry name" value="GLYCOSYLTRANSFERASE WBBK-RELATED"/>
    <property type="match status" value="1"/>
</dbReference>
<protein>
    <submittedName>
        <fullName evidence="4">Glycosyltransferase involved in cell wall bisynthesis</fullName>
    </submittedName>
</protein>
<evidence type="ECO:0000313" key="5">
    <source>
        <dbReference type="Proteomes" id="UP000199701"/>
    </source>
</evidence>
<feature type="domain" description="Glycosyltransferase subfamily 4-like N-terminal" evidence="3">
    <location>
        <begin position="16"/>
        <end position="182"/>
    </location>
</feature>